<name>A0A1V6SSG8_9EURO</name>
<evidence type="ECO:0000313" key="2">
    <source>
        <dbReference type="Proteomes" id="UP000191285"/>
    </source>
</evidence>
<accession>A0A1V6SSG8</accession>
<dbReference type="OrthoDB" id="4280131at2759"/>
<sequence>MRDWDHFIDQVPWFLNPDEVATVGEEKPWSRSPVVGLPRLSELLSSVALTPVSVSNMKYELLAWGPPSARQGWLCHPPPATSPGHVHPIHSQFWSVCGGIVERFGEKNHSETEGQDWWSDQDDILTVTATYLSVSESLDACVWIREENGLTIPILPEEYYVVAVEANGNLTLVHRKSGELILFAPDHAFEGATIFPGCPDNSLFTVDSVPDLPSWIEDCVLKSFQYH</sequence>
<gene>
    <name evidence="1" type="ORF">PENSTE_c022G07599</name>
</gene>
<protein>
    <submittedName>
        <fullName evidence="1">Uncharacterized protein</fullName>
    </submittedName>
</protein>
<proteinExistence type="predicted"/>
<dbReference type="EMBL" id="MLKD01000022">
    <property type="protein sequence ID" value="OQE16981.1"/>
    <property type="molecule type" value="Genomic_DNA"/>
</dbReference>
<dbReference type="AlphaFoldDB" id="A0A1V6SSG8"/>
<keyword evidence="2" id="KW-1185">Reference proteome</keyword>
<reference evidence="2" key="1">
    <citation type="journal article" date="2017" name="Nat. Microbiol.">
        <title>Global analysis of biosynthetic gene clusters reveals vast potential of secondary metabolite production in Penicillium species.</title>
        <authorList>
            <person name="Nielsen J.C."/>
            <person name="Grijseels S."/>
            <person name="Prigent S."/>
            <person name="Ji B."/>
            <person name="Dainat J."/>
            <person name="Nielsen K.F."/>
            <person name="Frisvad J.C."/>
            <person name="Workman M."/>
            <person name="Nielsen J."/>
        </authorList>
    </citation>
    <scope>NUCLEOTIDE SEQUENCE [LARGE SCALE GENOMIC DNA]</scope>
    <source>
        <strain evidence="2">IBT 24891</strain>
    </source>
</reference>
<organism evidence="1 2">
    <name type="scientific">Penicillium steckii</name>
    <dbReference type="NCBI Taxonomy" id="303698"/>
    <lineage>
        <taxon>Eukaryota</taxon>
        <taxon>Fungi</taxon>
        <taxon>Dikarya</taxon>
        <taxon>Ascomycota</taxon>
        <taxon>Pezizomycotina</taxon>
        <taxon>Eurotiomycetes</taxon>
        <taxon>Eurotiomycetidae</taxon>
        <taxon>Eurotiales</taxon>
        <taxon>Aspergillaceae</taxon>
        <taxon>Penicillium</taxon>
    </lineage>
</organism>
<comment type="caution">
    <text evidence="1">The sequence shown here is derived from an EMBL/GenBank/DDBJ whole genome shotgun (WGS) entry which is preliminary data.</text>
</comment>
<dbReference type="Proteomes" id="UP000191285">
    <property type="component" value="Unassembled WGS sequence"/>
</dbReference>
<evidence type="ECO:0000313" key="1">
    <source>
        <dbReference type="EMBL" id="OQE16981.1"/>
    </source>
</evidence>